<evidence type="ECO:0000256" key="1">
    <source>
        <dbReference type="SAM" id="Phobius"/>
    </source>
</evidence>
<evidence type="ECO:0000313" key="3">
    <source>
        <dbReference type="Proteomes" id="UP000653797"/>
    </source>
</evidence>
<dbReference type="Gene3D" id="1.10.150.20">
    <property type="entry name" value="5' to 3' exonuclease, C-terminal subdomain"/>
    <property type="match status" value="1"/>
</dbReference>
<sequence length="162" mass="18318">MFELNPLNLPDAQMQHVLMLVVAGVLGFIIGYVSRQNVISQLESELTSVGHAVDDCQRARLVPDASNEETIILNRIRARAGEVNFTRIGLASVDEADDLKDIVGIGPFLERKLHAIDIYTFRQIANFNQDDIEKVNDIIEFFPGRIERDRWVSQAKELAKKK</sequence>
<feature type="transmembrane region" description="Helical" evidence="1">
    <location>
        <begin position="12"/>
        <end position="33"/>
    </location>
</feature>
<dbReference type="Proteomes" id="UP000653797">
    <property type="component" value="Unassembled WGS sequence"/>
</dbReference>
<dbReference type="RefSeq" id="WP_191039930.1">
    <property type="nucleotide sequence ID" value="NZ_JACXAA010000005.1"/>
</dbReference>
<protein>
    <recommendedName>
        <fullName evidence="4">DUF4332 domain-containing protein</fullName>
    </recommendedName>
</protein>
<dbReference type="AlphaFoldDB" id="A0A927B2T8"/>
<keyword evidence="1" id="KW-0472">Membrane</keyword>
<dbReference type="EMBL" id="JACXAA010000005">
    <property type="protein sequence ID" value="MBD2754293.1"/>
    <property type="molecule type" value="Genomic_DNA"/>
</dbReference>
<gene>
    <name evidence="2" type="ORF">IC230_15400</name>
</gene>
<comment type="caution">
    <text evidence="2">The sequence shown here is derived from an EMBL/GenBank/DDBJ whole genome shotgun (WGS) entry which is preliminary data.</text>
</comment>
<organism evidence="2 3">
    <name type="scientific">Spirosoma validum</name>
    <dbReference type="NCBI Taxonomy" id="2771355"/>
    <lineage>
        <taxon>Bacteria</taxon>
        <taxon>Pseudomonadati</taxon>
        <taxon>Bacteroidota</taxon>
        <taxon>Cytophagia</taxon>
        <taxon>Cytophagales</taxon>
        <taxon>Cytophagaceae</taxon>
        <taxon>Spirosoma</taxon>
    </lineage>
</organism>
<keyword evidence="1" id="KW-1133">Transmembrane helix</keyword>
<accession>A0A927B2T8</accession>
<evidence type="ECO:0000313" key="2">
    <source>
        <dbReference type="EMBL" id="MBD2754293.1"/>
    </source>
</evidence>
<reference evidence="2" key="1">
    <citation type="submission" date="2020-09" db="EMBL/GenBank/DDBJ databases">
        <authorList>
            <person name="Kim M.K."/>
        </authorList>
    </citation>
    <scope>NUCLEOTIDE SEQUENCE</scope>
    <source>
        <strain evidence="2">BT704</strain>
    </source>
</reference>
<keyword evidence="3" id="KW-1185">Reference proteome</keyword>
<keyword evidence="1" id="KW-0812">Transmembrane</keyword>
<name>A0A927B2T8_9BACT</name>
<evidence type="ECO:0008006" key="4">
    <source>
        <dbReference type="Google" id="ProtNLM"/>
    </source>
</evidence>
<proteinExistence type="predicted"/>